<name>A0A5J4FXW1_9FLAO</name>
<proteinExistence type="inferred from homology"/>
<dbReference type="PANTHER" id="PTHR43477:SF1">
    <property type="entry name" value="DIHYDROANTICAPSIN 7-DEHYDROGENASE"/>
    <property type="match status" value="1"/>
</dbReference>
<protein>
    <submittedName>
        <fullName evidence="3">Short chain dehydrogenase</fullName>
    </submittedName>
</protein>
<dbReference type="InterPro" id="IPR051122">
    <property type="entry name" value="SDR_DHRS6-like"/>
</dbReference>
<dbReference type="Gene3D" id="3.40.50.720">
    <property type="entry name" value="NAD(P)-binding Rossmann-like Domain"/>
    <property type="match status" value="1"/>
</dbReference>
<dbReference type="EMBL" id="BKCF01000002">
    <property type="protein sequence ID" value="GEQ86022.1"/>
    <property type="molecule type" value="Genomic_DNA"/>
</dbReference>
<comment type="caution">
    <text evidence="3">The sequence shown here is derived from an EMBL/GenBank/DDBJ whole genome shotgun (WGS) entry which is preliminary data.</text>
</comment>
<dbReference type="GO" id="GO:0016491">
    <property type="term" value="F:oxidoreductase activity"/>
    <property type="evidence" value="ECO:0007669"/>
    <property type="project" value="UniProtKB-KW"/>
</dbReference>
<keyword evidence="4" id="KW-1185">Reference proteome</keyword>
<evidence type="ECO:0000313" key="4">
    <source>
        <dbReference type="Proteomes" id="UP000326994"/>
    </source>
</evidence>
<accession>A0A5J4FXW1</accession>
<gene>
    <name evidence="3" type="ORF">ULMS_15300</name>
</gene>
<evidence type="ECO:0000256" key="1">
    <source>
        <dbReference type="ARBA" id="ARBA00006484"/>
    </source>
</evidence>
<dbReference type="Proteomes" id="UP000326994">
    <property type="component" value="Unassembled WGS sequence"/>
</dbReference>
<comment type="similarity">
    <text evidence="1">Belongs to the short-chain dehydrogenases/reductases (SDR) family.</text>
</comment>
<dbReference type="AlphaFoldDB" id="A0A5J4FXW1"/>
<sequence>MYKLNRKIMKILIIGGNGTIGKTVVSHFKEENNILIAGRTNGDVTVDIADSTSIKSMFEKTGKLDAIICIAGEAKWDDFNKLTEEDYYIGLKSKLMGQVNLVRIGQHYLTANGSITLSTGILADDPVIKTTSAAMVNGGIHSFVKAVALEIENGIRVNVVSSGMVEDAYDKYKDLFPGHNPIPMRKVINGFVRSVIGKGNGEIIRIYD</sequence>
<organism evidence="3 4">
    <name type="scientific">Patiriisocius marinistellae</name>
    <dbReference type="NCBI Taxonomy" id="2494560"/>
    <lineage>
        <taxon>Bacteria</taxon>
        <taxon>Pseudomonadati</taxon>
        <taxon>Bacteroidota</taxon>
        <taxon>Flavobacteriia</taxon>
        <taxon>Flavobacteriales</taxon>
        <taxon>Flavobacteriaceae</taxon>
        <taxon>Patiriisocius</taxon>
    </lineage>
</organism>
<evidence type="ECO:0000256" key="2">
    <source>
        <dbReference type="ARBA" id="ARBA00023002"/>
    </source>
</evidence>
<dbReference type="PRINTS" id="PR00081">
    <property type="entry name" value="GDHRDH"/>
</dbReference>
<keyword evidence="2" id="KW-0560">Oxidoreductase</keyword>
<dbReference type="Pfam" id="PF13561">
    <property type="entry name" value="adh_short_C2"/>
    <property type="match status" value="1"/>
</dbReference>
<dbReference type="InterPro" id="IPR002347">
    <property type="entry name" value="SDR_fam"/>
</dbReference>
<dbReference type="CDD" id="cd11731">
    <property type="entry name" value="Lin1944_like_SDR_c"/>
    <property type="match status" value="1"/>
</dbReference>
<dbReference type="SUPFAM" id="SSF51735">
    <property type="entry name" value="NAD(P)-binding Rossmann-fold domains"/>
    <property type="match status" value="1"/>
</dbReference>
<reference evidence="3 4" key="1">
    <citation type="submission" date="2019-08" db="EMBL/GenBank/DDBJ databases">
        <title>Ulvibacter marinistellae sp. nov., isolated from a starfish, Patiria pectinifera.</title>
        <authorList>
            <person name="Kawano K."/>
            <person name="Ushijima N."/>
            <person name="Kihara M."/>
            <person name="Itoh H."/>
        </authorList>
    </citation>
    <scope>NUCLEOTIDE SEQUENCE [LARGE SCALE GENOMIC DNA]</scope>
    <source>
        <strain evidence="3 4">KK4</strain>
    </source>
</reference>
<dbReference type="PANTHER" id="PTHR43477">
    <property type="entry name" value="DIHYDROANTICAPSIN 7-DEHYDROGENASE"/>
    <property type="match status" value="1"/>
</dbReference>
<evidence type="ECO:0000313" key="3">
    <source>
        <dbReference type="EMBL" id="GEQ86022.1"/>
    </source>
</evidence>
<dbReference type="InterPro" id="IPR036291">
    <property type="entry name" value="NAD(P)-bd_dom_sf"/>
</dbReference>
<dbReference type="NCBIfam" id="NF005754">
    <property type="entry name" value="PRK07578.1"/>
    <property type="match status" value="1"/>
</dbReference>